<dbReference type="Proteomes" id="UP000823790">
    <property type="component" value="Unassembled WGS sequence"/>
</dbReference>
<evidence type="ECO:0000313" key="3">
    <source>
        <dbReference type="Proteomes" id="UP000823790"/>
    </source>
</evidence>
<name>A0ABS4DL22_9GAMM</name>
<reference evidence="2 3" key="1">
    <citation type="submission" date="2021-04" db="EMBL/GenBank/DDBJ databases">
        <authorList>
            <person name="Huq M.A."/>
        </authorList>
    </citation>
    <scope>NUCLEOTIDE SEQUENCE [LARGE SCALE GENOMIC DNA]</scope>
    <source>
        <strain evidence="2 3">MAH-13</strain>
    </source>
</reference>
<feature type="region of interest" description="Disordered" evidence="1">
    <location>
        <begin position="8"/>
        <end position="31"/>
    </location>
</feature>
<evidence type="ECO:0000313" key="2">
    <source>
        <dbReference type="EMBL" id="MBP1473749.1"/>
    </source>
</evidence>
<proteinExistence type="predicted"/>
<organism evidence="2 3">
    <name type="scientific">Frateuria flava</name>
    <dbReference type="NCBI Taxonomy" id="2821489"/>
    <lineage>
        <taxon>Bacteria</taxon>
        <taxon>Pseudomonadati</taxon>
        <taxon>Pseudomonadota</taxon>
        <taxon>Gammaproteobacteria</taxon>
        <taxon>Lysobacterales</taxon>
        <taxon>Rhodanobacteraceae</taxon>
        <taxon>Frateuria</taxon>
    </lineage>
</organism>
<protein>
    <submittedName>
        <fullName evidence="2">DUF721 domain-containing protein</fullName>
    </submittedName>
</protein>
<dbReference type="Pfam" id="PF05258">
    <property type="entry name" value="DciA"/>
    <property type="match status" value="1"/>
</dbReference>
<comment type="caution">
    <text evidence="2">The sequence shown here is derived from an EMBL/GenBank/DDBJ whole genome shotgun (WGS) entry which is preliminary data.</text>
</comment>
<keyword evidence="3" id="KW-1185">Reference proteome</keyword>
<sequence>MICIAFFTSDDGTMQRADPPASRRPDRGPKPLAECGSFASLARKAGELDALDRALRQTLPTPLREQVRFAHLRNGRLVFLASSPAWAARLRLMQGQILATARAIGTSASSVTVKVAPPRPAATEPDRSKPLSPAAAVHLKAAAASITDPELKGLFLELASIAETAEFPVAKD</sequence>
<dbReference type="InterPro" id="IPR007922">
    <property type="entry name" value="DciA-like"/>
</dbReference>
<accession>A0ABS4DL22</accession>
<evidence type="ECO:0000256" key="1">
    <source>
        <dbReference type="SAM" id="MobiDB-lite"/>
    </source>
</evidence>
<dbReference type="EMBL" id="JAGJRS010000013">
    <property type="protein sequence ID" value="MBP1473749.1"/>
    <property type="molecule type" value="Genomic_DNA"/>
</dbReference>
<gene>
    <name evidence="2" type="ORF">J7I44_05520</name>
</gene>